<comment type="caution">
    <text evidence="7">The sequence shown here is derived from an EMBL/GenBank/DDBJ whole genome shotgun (WGS) entry which is preliminary data.</text>
</comment>
<dbReference type="AlphaFoldDB" id="A0A2G8KWV3"/>
<protein>
    <recommendedName>
        <fullName evidence="2">beta-glucosidase</fullName>
        <ecNumber evidence="2">3.2.1.21</ecNumber>
    </recommendedName>
</protein>
<gene>
    <name evidence="7" type="ORF">BSL78_10594</name>
</gene>
<dbReference type="Gene3D" id="3.20.20.80">
    <property type="entry name" value="Glycosidases"/>
    <property type="match status" value="1"/>
</dbReference>
<keyword evidence="3 7" id="KW-0378">Hydrolase</keyword>
<dbReference type="PROSITE" id="PS00572">
    <property type="entry name" value="GLYCOSYL_HYDROL_F1_1"/>
    <property type="match status" value="1"/>
</dbReference>
<dbReference type="PRINTS" id="PR00131">
    <property type="entry name" value="GLHYDRLASE1"/>
</dbReference>
<dbReference type="STRING" id="307972.A0A2G8KWV3"/>
<dbReference type="OrthoDB" id="65569at2759"/>
<dbReference type="Proteomes" id="UP000230750">
    <property type="component" value="Unassembled WGS sequence"/>
</dbReference>
<organism evidence="7 8">
    <name type="scientific">Stichopus japonicus</name>
    <name type="common">Sea cucumber</name>
    <dbReference type="NCBI Taxonomy" id="307972"/>
    <lineage>
        <taxon>Eukaryota</taxon>
        <taxon>Metazoa</taxon>
        <taxon>Echinodermata</taxon>
        <taxon>Eleutherozoa</taxon>
        <taxon>Echinozoa</taxon>
        <taxon>Holothuroidea</taxon>
        <taxon>Aspidochirotacea</taxon>
        <taxon>Aspidochirotida</taxon>
        <taxon>Stichopodidae</taxon>
        <taxon>Apostichopus</taxon>
    </lineage>
</organism>
<dbReference type="EC" id="3.2.1.21" evidence="2"/>
<proteinExistence type="inferred from homology"/>
<evidence type="ECO:0000256" key="6">
    <source>
        <dbReference type="RuleBase" id="RU003690"/>
    </source>
</evidence>
<dbReference type="PANTHER" id="PTHR10353:SF36">
    <property type="entry name" value="LP05116P"/>
    <property type="match status" value="1"/>
</dbReference>
<evidence type="ECO:0000256" key="4">
    <source>
        <dbReference type="ARBA" id="ARBA00023295"/>
    </source>
</evidence>
<dbReference type="InterPro" id="IPR018120">
    <property type="entry name" value="Glyco_hydro_1_AS"/>
</dbReference>
<sequence>MAYRTYDSTYRASQMGEIGIALNSDFIEPYNRSIPSDVEAASRSLRFGLGWYANPIFKNGDYPDIMKEKIARKSAAQGLASSRLPEFTEEEKDMIKGTYDFFGLNHYTTQYCVDSDQEDLSNPSSYYKDADVFRWQDSSWPSTGSSWLQVVPWGIRRMVNWIRDEYGQDIPIYVTENGVSTKDVAELNDEIRTKYYTSYINEILKAIRIDNVNVKGYTAWSLMDNFEWAQGYTERFGLHYVDFSDPKRPRTPKASANAYAHIVADNGFNSGSTVTGP</sequence>
<evidence type="ECO:0000313" key="7">
    <source>
        <dbReference type="EMBL" id="PIK52496.1"/>
    </source>
</evidence>
<keyword evidence="4" id="KW-0326">Glycosidase</keyword>
<dbReference type="EMBL" id="MRZV01000326">
    <property type="protein sequence ID" value="PIK52496.1"/>
    <property type="molecule type" value="Genomic_DNA"/>
</dbReference>
<dbReference type="InterPro" id="IPR017853">
    <property type="entry name" value="GH"/>
</dbReference>
<dbReference type="PANTHER" id="PTHR10353">
    <property type="entry name" value="GLYCOSYL HYDROLASE"/>
    <property type="match status" value="1"/>
</dbReference>
<dbReference type="InterPro" id="IPR001360">
    <property type="entry name" value="Glyco_hydro_1"/>
</dbReference>
<evidence type="ECO:0000313" key="8">
    <source>
        <dbReference type="Proteomes" id="UP000230750"/>
    </source>
</evidence>
<evidence type="ECO:0000256" key="5">
    <source>
        <dbReference type="PROSITE-ProRule" id="PRU10055"/>
    </source>
</evidence>
<dbReference type="SUPFAM" id="SSF51445">
    <property type="entry name" value="(Trans)glycosidases"/>
    <property type="match status" value="1"/>
</dbReference>
<comment type="similarity">
    <text evidence="1 6">Belongs to the glycosyl hydrolase 1 family.</text>
</comment>
<dbReference type="FunFam" id="3.20.20.80:FF:000292">
    <property type="entry name" value="Lactase-like a"/>
    <property type="match status" value="1"/>
</dbReference>
<accession>A0A2G8KWV3</accession>
<feature type="active site" description="Nucleophile" evidence="5">
    <location>
        <position position="176"/>
    </location>
</feature>
<dbReference type="Pfam" id="PF00232">
    <property type="entry name" value="Glyco_hydro_1"/>
    <property type="match status" value="1"/>
</dbReference>
<name>A0A2G8KWV3_STIJA</name>
<dbReference type="GO" id="GO:0004553">
    <property type="term" value="F:hydrolase activity, hydrolyzing O-glycosyl compounds"/>
    <property type="evidence" value="ECO:0007669"/>
    <property type="project" value="InterPro"/>
</dbReference>
<evidence type="ECO:0000256" key="2">
    <source>
        <dbReference type="ARBA" id="ARBA00012744"/>
    </source>
</evidence>
<keyword evidence="8" id="KW-1185">Reference proteome</keyword>
<dbReference type="GO" id="GO:0005975">
    <property type="term" value="P:carbohydrate metabolic process"/>
    <property type="evidence" value="ECO:0007669"/>
    <property type="project" value="InterPro"/>
</dbReference>
<evidence type="ECO:0000256" key="1">
    <source>
        <dbReference type="ARBA" id="ARBA00010838"/>
    </source>
</evidence>
<evidence type="ECO:0000256" key="3">
    <source>
        <dbReference type="ARBA" id="ARBA00022801"/>
    </source>
</evidence>
<reference evidence="7 8" key="1">
    <citation type="journal article" date="2017" name="PLoS Biol.">
        <title>The sea cucumber genome provides insights into morphological evolution and visceral regeneration.</title>
        <authorList>
            <person name="Zhang X."/>
            <person name="Sun L."/>
            <person name="Yuan J."/>
            <person name="Sun Y."/>
            <person name="Gao Y."/>
            <person name="Zhang L."/>
            <person name="Li S."/>
            <person name="Dai H."/>
            <person name="Hamel J.F."/>
            <person name="Liu C."/>
            <person name="Yu Y."/>
            <person name="Liu S."/>
            <person name="Lin W."/>
            <person name="Guo K."/>
            <person name="Jin S."/>
            <person name="Xu P."/>
            <person name="Storey K.B."/>
            <person name="Huan P."/>
            <person name="Zhang T."/>
            <person name="Zhou Y."/>
            <person name="Zhang J."/>
            <person name="Lin C."/>
            <person name="Li X."/>
            <person name="Xing L."/>
            <person name="Huo D."/>
            <person name="Sun M."/>
            <person name="Wang L."/>
            <person name="Mercier A."/>
            <person name="Li F."/>
            <person name="Yang H."/>
            <person name="Xiang J."/>
        </authorList>
    </citation>
    <scope>NUCLEOTIDE SEQUENCE [LARGE SCALE GENOMIC DNA]</scope>
    <source>
        <strain evidence="7">Shaxun</strain>
        <tissue evidence="7">Muscle</tissue>
    </source>
</reference>